<proteinExistence type="predicted"/>
<reference evidence="1" key="1">
    <citation type="journal article" date="2015" name="Nature">
        <title>Complex archaea that bridge the gap between prokaryotes and eukaryotes.</title>
        <authorList>
            <person name="Spang A."/>
            <person name="Saw J.H."/>
            <person name="Jorgensen S.L."/>
            <person name="Zaremba-Niedzwiedzka K."/>
            <person name="Martijn J."/>
            <person name="Lind A.E."/>
            <person name="van Eijk R."/>
            <person name="Schleper C."/>
            <person name="Guy L."/>
            <person name="Ettema T.J."/>
        </authorList>
    </citation>
    <scope>NUCLEOTIDE SEQUENCE</scope>
</reference>
<evidence type="ECO:0000313" key="1">
    <source>
        <dbReference type="EMBL" id="KKK95998.1"/>
    </source>
</evidence>
<protein>
    <submittedName>
        <fullName evidence="1">Uncharacterized protein</fullName>
    </submittedName>
</protein>
<comment type="caution">
    <text evidence="1">The sequence shown here is derived from an EMBL/GenBank/DDBJ whole genome shotgun (WGS) entry which is preliminary data.</text>
</comment>
<name>A0A0F8ZQA1_9ZZZZ</name>
<organism evidence="1">
    <name type="scientific">marine sediment metagenome</name>
    <dbReference type="NCBI Taxonomy" id="412755"/>
    <lineage>
        <taxon>unclassified sequences</taxon>
        <taxon>metagenomes</taxon>
        <taxon>ecological metagenomes</taxon>
    </lineage>
</organism>
<accession>A0A0F8ZQA1</accession>
<feature type="non-terminal residue" evidence="1">
    <location>
        <position position="172"/>
    </location>
</feature>
<gene>
    <name evidence="1" type="ORF">LCGC14_2667180</name>
</gene>
<dbReference type="AlphaFoldDB" id="A0A0F8ZQA1"/>
<sequence length="172" mass="16484">MGYLGGNAGYGQGPGGGVNKGGAGYGGKGGTGRSKPYGSWVTHPGGPTYGAYPAEPTFGSGGGSNSVCGIAGNGGGAIKIFADSILNNGEIFADGKAPTGSCPGGGSGGGIYLISNNVFDLDNIYARGGENGVSTYKGYGGGGGGGRITISAPWITGFPSVESRGNGETGTV</sequence>
<dbReference type="EMBL" id="LAZR01046669">
    <property type="protein sequence ID" value="KKK95998.1"/>
    <property type="molecule type" value="Genomic_DNA"/>
</dbReference>